<organism evidence="1 2">
    <name type="scientific">Pneumocystis oryctolagi</name>
    <dbReference type="NCBI Taxonomy" id="42067"/>
    <lineage>
        <taxon>Eukaryota</taxon>
        <taxon>Fungi</taxon>
        <taxon>Dikarya</taxon>
        <taxon>Ascomycota</taxon>
        <taxon>Taphrinomycotina</taxon>
        <taxon>Pneumocystomycetes</taxon>
        <taxon>Pneumocystaceae</taxon>
        <taxon>Pneumocystis</taxon>
    </lineage>
</organism>
<reference evidence="1 2" key="1">
    <citation type="journal article" date="2021" name="Commun. Biol.">
        <title>Genomic insights into the host specific adaptation of the Pneumocystis genus.</title>
        <authorList>
            <person name="Cisse O.H."/>
            <person name="Ma L."/>
            <person name="Dekker J.P."/>
            <person name="Khil P.P."/>
            <person name="Youn J.-H."/>
            <person name="Brenchley J.M."/>
            <person name="Blair R."/>
            <person name="Pahar B."/>
            <person name="Chabe M."/>
            <person name="Van Rompay K.K.A."/>
            <person name="Keesler R."/>
            <person name="Sukura A."/>
            <person name="Hirsch V."/>
            <person name="Kutty G."/>
            <person name="Liu Y."/>
            <person name="Peng L."/>
            <person name="Chen J."/>
            <person name="Song J."/>
            <person name="Weissenbacher-Lang C."/>
            <person name="Xu J."/>
            <person name="Upham N.S."/>
            <person name="Stajich J.E."/>
            <person name="Cuomo C.A."/>
            <person name="Cushion M.T."/>
            <person name="Kovacs J.A."/>
        </authorList>
    </citation>
    <scope>NUCLEOTIDE SEQUENCE [LARGE SCALE GENOMIC DNA]</scope>
    <source>
        <strain evidence="1 2">RABM</strain>
    </source>
</reference>
<evidence type="ECO:0000313" key="2">
    <source>
        <dbReference type="Proteomes" id="UP000768646"/>
    </source>
</evidence>
<dbReference type="EMBL" id="JABTEG010000002">
    <property type="protein sequence ID" value="KAG4305905.1"/>
    <property type="molecule type" value="Genomic_DNA"/>
</dbReference>
<dbReference type="Proteomes" id="UP000768646">
    <property type="component" value="Unassembled WGS sequence"/>
</dbReference>
<name>A0ACB7CFQ5_9ASCO</name>
<accession>A0ACB7CFQ5</accession>
<sequence length="203" mass="22183">MAEGLRGAAKGAAAGVAAGVATGSAIGSAAVFPGDPLNSLEGCVSSLSACNYRMDLLLATLDTGIEDFPRIQQVLSNKRHFEVVSKSDMEAAQQALEHEIYPQVQVLLQRAEAGIAKLERCEKALQSKVDLQEVRLQQPARLKHMHSAQTDGAEQLSRIKELSALRLKKERLIYALDRLSLESEQKVGLKKEKRYLETKCNVI</sequence>
<protein>
    <submittedName>
        <fullName evidence="1">Uncharacterized protein</fullName>
    </submittedName>
</protein>
<keyword evidence="2" id="KW-1185">Reference proteome</keyword>
<evidence type="ECO:0000313" key="1">
    <source>
        <dbReference type="EMBL" id="KAG4305905.1"/>
    </source>
</evidence>
<comment type="caution">
    <text evidence="1">The sequence shown here is derived from an EMBL/GenBank/DDBJ whole genome shotgun (WGS) entry which is preliminary data.</text>
</comment>
<gene>
    <name evidence="1" type="ORF">PORY_000815</name>
</gene>
<proteinExistence type="predicted"/>